<name>A0A0B1TD28_OESDE</name>
<dbReference type="InterPro" id="IPR003582">
    <property type="entry name" value="ShKT_dom"/>
</dbReference>
<dbReference type="PROSITE" id="PS51670">
    <property type="entry name" value="SHKT"/>
    <property type="match status" value="1"/>
</dbReference>
<dbReference type="SMART" id="SM00254">
    <property type="entry name" value="ShKT"/>
    <property type="match status" value="1"/>
</dbReference>
<evidence type="ECO:0000256" key="2">
    <source>
        <dbReference type="SAM" id="SignalP"/>
    </source>
</evidence>
<accession>A0A0B1TD28</accession>
<feature type="disulfide bond" evidence="1">
    <location>
        <begin position="38"/>
        <end position="72"/>
    </location>
</feature>
<keyword evidence="5" id="KW-1185">Reference proteome</keyword>
<feature type="chain" id="PRO_5002065854" evidence="2">
    <location>
        <begin position="21"/>
        <end position="133"/>
    </location>
</feature>
<dbReference type="EMBL" id="KN550066">
    <property type="protein sequence ID" value="KHJ95144.1"/>
    <property type="molecule type" value="Genomic_DNA"/>
</dbReference>
<dbReference type="Pfam" id="PF01549">
    <property type="entry name" value="ShK"/>
    <property type="match status" value="1"/>
</dbReference>
<sequence length="133" mass="14700">MDEVLTVLLLFIEDTLVGFAVSTSQQFRNCILSFDGACCDTHKFCAFWARNDECVKNPAWMLKNCQLSCRVCGTKPAAAQTLLISSKSERSYPKPACFAAEQSADSALLPSVSCFELQLIDEAVAIHAYFLPY</sequence>
<gene>
    <name evidence="4" type="ORF">OESDEN_04916</name>
</gene>
<comment type="caution">
    <text evidence="1">Lacks conserved residue(s) required for the propagation of feature annotation.</text>
</comment>
<proteinExistence type="predicted"/>
<keyword evidence="2" id="KW-0732">Signal</keyword>
<dbReference type="OrthoDB" id="5920234at2759"/>
<dbReference type="Proteomes" id="UP000053660">
    <property type="component" value="Unassembled WGS sequence"/>
</dbReference>
<dbReference type="AlphaFoldDB" id="A0A0B1TD28"/>
<evidence type="ECO:0000259" key="3">
    <source>
        <dbReference type="PROSITE" id="PS51670"/>
    </source>
</evidence>
<reference evidence="4 5" key="1">
    <citation type="submission" date="2014-03" db="EMBL/GenBank/DDBJ databases">
        <title>Draft genome of the hookworm Oesophagostomum dentatum.</title>
        <authorList>
            <person name="Mitreva M."/>
        </authorList>
    </citation>
    <scope>NUCLEOTIDE SEQUENCE [LARGE SCALE GENOMIC DNA]</scope>
    <source>
        <strain evidence="4 5">OD-Hann</strain>
    </source>
</reference>
<keyword evidence="1" id="KW-1015">Disulfide bond</keyword>
<protein>
    <submittedName>
        <fullName evidence="4">ShTK domain protein</fullName>
    </submittedName>
</protein>
<feature type="signal peptide" evidence="2">
    <location>
        <begin position="1"/>
        <end position="20"/>
    </location>
</feature>
<evidence type="ECO:0000313" key="4">
    <source>
        <dbReference type="EMBL" id="KHJ95144.1"/>
    </source>
</evidence>
<evidence type="ECO:0000313" key="5">
    <source>
        <dbReference type="Proteomes" id="UP000053660"/>
    </source>
</evidence>
<organism evidence="4 5">
    <name type="scientific">Oesophagostomum dentatum</name>
    <name type="common">Nodular worm</name>
    <dbReference type="NCBI Taxonomy" id="61180"/>
    <lineage>
        <taxon>Eukaryota</taxon>
        <taxon>Metazoa</taxon>
        <taxon>Ecdysozoa</taxon>
        <taxon>Nematoda</taxon>
        <taxon>Chromadorea</taxon>
        <taxon>Rhabditida</taxon>
        <taxon>Rhabditina</taxon>
        <taxon>Rhabditomorpha</taxon>
        <taxon>Strongyloidea</taxon>
        <taxon>Strongylidae</taxon>
        <taxon>Oesophagostomum</taxon>
    </lineage>
</organism>
<evidence type="ECO:0000256" key="1">
    <source>
        <dbReference type="PROSITE-ProRule" id="PRU01005"/>
    </source>
</evidence>
<feature type="domain" description="ShKT" evidence="3">
    <location>
        <begin position="38"/>
        <end position="72"/>
    </location>
</feature>